<dbReference type="Pfam" id="PF06187">
    <property type="entry name" value="DUF993"/>
    <property type="match status" value="1"/>
</dbReference>
<proteinExistence type="predicted"/>
<evidence type="ECO:0000313" key="2">
    <source>
        <dbReference type="Proteomes" id="UP001258994"/>
    </source>
</evidence>
<accession>A0ABY9TVE3</accession>
<keyword evidence="2" id="KW-1185">Reference proteome</keyword>
<dbReference type="EMBL" id="CP134145">
    <property type="protein sequence ID" value="WNC72795.1"/>
    <property type="molecule type" value="Genomic_DNA"/>
</dbReference>
<dbReference type="RefSeq" id="WP_348391910.1">
    <property type="nucleotide sequence ID" value="NZ_CP134145.1"/>
</dbReference>
<dbReference type="Proteomes" id="UP001258994">
    <property type="component" value="Chromosome"/>
</dbReference>
<evidence type="ECO:0000313" key="1">
    <source>
        <dbReference type="EMBL" id="WNC72795.1"/>
    </source>
</evidence>
<dbReference type="SUPFAM" id="SSF51569">
    <property type="entry name" value="Aldolase"/>
    <property type="match status" value="1"/>
</dbReference>
<organism evidence="1 2">
    <name type="scientific">Thalassotalea psychrophila</name>
    <dbReference type="NCBI Taxonomy" id="3065647"/>
    <lineage>
        <taxon>Bacteria</taxon>
        <taxon>Pseudomonadati</taxon>
        <taxon>Pseudomonadota</taxon>
        <taxon>Gammaproteobacteria</taxon>
        <taxon>Alteromonadales</taxon>
        <taxon>Colwelliaceae</taxon>
        <taxon>Thalassotalea</taxon>
    </lineage>
</organism>
<reference evidence="2" key="1">
    <citation type="submission" date="2023-09" db="EMBL/GenBank/DDBJ databases">
        <authorList>
            <person name="Li S."/>
            <person name="Li X."/>
            <person name="Zhang C."/>
            <person name="Zhao Z."/>
        </authorList>
    </citation>
    <scope>NUCLEOTIDE SEQUENCE [LARGE SCALE GENOMIC DNA]</scope>
    <source>
        <strain evidence="2">SQ149</strain>
    </source>
</reference>
<dbReference type="InterPro" id="IPR009334">
    <property type="entry name" value="DUF993"/>
</dbReference>
<dbReference type="InterPro" id="IPR013785">
    <property type="entry name" value="Aldolase_TIM"/>
</dbReference>
<sequence>MTMIKLPNVNGKIENYTLSPAKSFVIEKGIALPRIAYSAVHVVADPLADVDPWLTPAIDWDTTINFRRYLWDLGLGVAEAMDTAQRGMGLDWAGAQELIRHSLDAAKDYPDAIIAVGCGTDHLVPSADVTIDDVIRAYEEQMEYIESLGGKHILMASRALTMAAKSPEDYAKVYGRILSQSKEPVILHWLGEMFDPALKGYWGMPDHDAAMDVCLGIIEEHADKVDGIKISLLNKEKEISMRRRLPASVKMYTGDDFNYAELIEGDQQGYSHALLGIFDAIAPAACAALQALGRGDNATFNDILAPTVPLSRHIFKAPTRFYKTGVVFMAYLNGHQDHFTMIAGQQSTRSLVHLAELFKLADQAGMFADQALAVSRMKAVLATHGIQG</sequence>
<protein>
    <submittedName>
        <fullName evidence="1">Dihydrodipicolinate synthase family protein</fullName>
    </submittedName>
</protein>
<name>A0ABY9TVE3_9GAMM</name>
<dbReference type="Gene3D" id="3.20.20.70">
    <property type="entry name" value="Aldolase class I"/>
    <property type="match status" value="1"/>
</dbReference>
<gene>
    <name evidence="1" type="ORF">RGQ13_02135</name>
</gene>